<dbReference type="OrthoDB" id="3348320at2759"/>
<evidence type="ECO:0000256" key="1">
    <source>
        <dbReference type="SAM" id="Phobius"/>
    </source>
</evidence>
<feature type="transmembrane region" description="Helical" evidence="1">
    <location>
        <begin position="16"/>
        <end position="37"/>
    </location>
</feature>
<dbReference type="STRING" id="535722.E5R248"/>
<dbReference type="GeneID" id="10032894"/>
<name>E5R248_ARTGP</name>
<dbReference type="OMA" id="TMNMNGF"/>
<proteinExistence type="predicted"/>
<dbReference type="AlphaFoldDB" id="E5R248"/>
<dbReference type="RefSeq" id="XP_003177564.1">
    <property type="nucleotide sequence ID" value="XM_003177516.1"/>
</dbReference>
<accession>E5R248</accession>
<dbReference type="Proteomes" id="UP000002669">
    <property type="component" value="Unassembled WGS sequence"/>
</dbReference>
<protein>
    <submittedName>
        <fullName evidence="2">Uncharacterized protein</fullName>
    </submittedName>
</protein>
<keyword evidence="3" id="KW-1185">Reference proteome</keyword>
<evidence type="ECO:0000313" key="2">
    <source>
        <dbReference type="EMBL" id="EFQ98612.1"/>
    </source>
</evidence>
<keyword evidence="1" id="KW-1133">Transmembrane helix</keyword>
<dbReference type="eggNOG" id="ENOG502T0H0">
    <property type="taxonomic scope" value="Eukaryota"/>
</dbReference>
<keyword evidence="1" id="KW-0472">Membrane</keyword>
<keyword evidence="1" id="KW-0812">Transmembrane</keyword>
<sequence>MVGLRALDEEIGKNEMVIAFAPIRLIAAGGFLAVMMLHNRTATGDLDYLMEPEWSSDVDIQKPFHDAIVKVSRDLDYNIEWANEDIGLFVTKDTRNYLFSKAEEQNIVLFKGNYLVVLAAPIEWALERKIRRIYAADRGRKTEFDMSDCLAMLGYLREQQNGPLNREHIRTLNVNNFDVLPDNMTMEIIAIAYREKFGEEIFQS</sequence>
<dbReference type="VEuPathDB" id="FungiDB:MGYG_01636"/>
<evidence type="ECO:0000313" key="3">
    <source>
        <dbReference type="Proteomes" id="UP000002669"/>
    </source>
</evidence>
<dbReference type="InParanoid" id="E5R248"/>
<reference evidence="3" key="1">
    <citation type="journal article" date="2012" name="MBio">
        <title>Comparative genome analysis of Trichophyton rubrum and related dermatophytes reveals candidate genes involved in infection.</title>
        <authorList>
            <person name="Martinez D.A."/>
            <person name="Oliver B.G."/>
            <person name="Graeser Y."/>
            <person name="Goldberg J.M."/>
            <person name="Li W."/>
            <person name="Martinez-Rossi N.M."/>
            <person name="Monod M."/>
            <person name="Shelest E."/>
            <person name="Barton R.C."/>
            <person name="Birch E."/>
            <person name="Brakhage A.A."/>
            <person name="Chen Z."/>
            <person name="Gurr S.J."/>
            <person name="Heiman D."/>
            <person name="Heitman J."/>
            <person name="Kosti I."/>
            <person name="Rossi A."/>
            <person name="Saif S."/>
            <person name="Samalova M."/>
            <person name="Saunders C.W."/>
            <person name="Shea T."/>
            <person name="Summerbell R.C."/>
            <person name="Xu J."/>
            <person name="Young S."/>
            <person name="Zeng Q."/>
            <person name="Birren B.W."/>
            <person name="Cuomo C.A."/>
            <person name="White T.C."/>
        </authorList>
    </citation>
    <scope>NUCLEOTIDE SEQUENCE [LARGE SCALE GENOMIC DNA]</scope>
    <source>
        <strain evidence="3">ATCC MYA-4604 / CBS 118893</strain>
    </source>
</reference>
<gene>
    <name evidence="2" type="ORF">MGYG_01636</name>
</gene>
<dbReference type="EMBL" id="DS989822">
    <property type="protein sequence ID" value="EFQ98612.1"/>
    <property type="molecule type" value="Genomic_DNA"/>
</dbReference>
<dbReference type="HOGENOM" id="CLU_093582_1_0_1"/>
<organism evidence="3">
    <name type="scientific">Arthroderma gypseum (strain ATCC MYA-4604 / CBS 118893)</name>
    <name type="common">Microsporum gypseum</name>
    <dbReference type="NCBI Taxonomy" id="535722"/>
    <lineage>
        <taxon>Eukaryota</taxon>
        <taxon>Fungi</taxon>
        <taxon>Dikarya</taxon>
        <taxon>Ascomycota</taxon>
        <taxon>Pezizomycotina</taxon>
        <taxon>Eurotiomycetes</taxon>
        <taxon>Eurotiomycetidae</taxon>
        <taxon>Onygenales</taxon>
        <taxon>Arthrodermataceae</taxon>
        <taxon>Nannizzia</taxon>
    </lineage>
</organism>